<dbReference type="PANTHER" id="PTHR16026">
    <property type="entry name" value="CARTILAGE ACIDIC PROTEIN 1"/>
    <property type="match status" value="1"/>
</dbReference>
<sequence length="645" mass="69530">MNIEQKPPSRPRPLPTRGEARIRRAFLVSLAVIAAAALVAAAAYLLLQPEAPAPVEEAEIALPEVAAAPEQAAAGAAGSQARVATTPPQVQFTDITEEAGIDFVHVNGAYGERLMPETIGSGAAFFDYDRDGDQDLFLVNSREWAGHETRSEPPTQKLYRNDGTGHFEDVTNRSGLDISTYGMGVAVGDVDGDGWEDVYLTTLNGNRLFLNRPAEDSGRRFQDITDAAGVAGRDDAWSSSAAFFDYDRDGDLDLFVVNYVKWSRDIDLEIDFRLTGLGRAYGAPVNFVGTDNVLYRNDGLDADGRVRFSDVSAAAGIRVSDPVTGNPVGKGLGVVPFDYDGDGWEDLIVVNDTVRNFLYRNLGDGRFEETAIFEGVAYDRNGKGTSAMGVDVARFRDDADLGIAVGNFANEMASLFVTTNGGPPFVDEAVLEGLGPASRIPLTFGLMFFDYDLDGREDLLLANGHLEHDIHKVQQSQHYAQPASLFWNCGEACGARFVHLPPQPAAVGDLAQDLVGRGIAYADIDADGDLDVLMTQNGRRPALLRNDQALGHHWLRVELVGRAPNTGAIGARLALTADGVTRYRAIRPTRGYLSQVERPVTFGLGELADPAAVTLRVIWPDGSEQTVKPTVLDTTLTIEQGGDDG</sequence>
<evidence type="ECO:0000256" key="1">
    <source>
        <dbReference type="ARBA" id="ARBA00022729"/>
    </source>
</evidence>
<organism evidence="4 5">
    <name type="scientific">Thiohalocapsa halophila</name>
    <dbReference type="NCBI Taxonomy" id="69359"/>
    <lineage>
        <taxon>Bacteria</taxon>
        <taxon>Pseudomonadati</taxon>
        <taxon>Pseudomonadota</taxon>
        <taxon>Gammaproteobacteria</taxon>
        <taxon>Chromatiales</taxon>
        <taxon>Chromatiaceae</taxon>
        <taxon>Thiohalocapsa</taxon>
    </lineage>
</organism>
<evidence type="ECO:0000259" key="3">
    <source>
        <dbReference type="Pfam" id="PF07593"/>
    </source>
</evidence>
<proteinExistence type="predicted"/>
<dbReference type="InterPro" id="IPR011519">
    <property type="entry name" value="UnbV_ASPIC"/>
</dbReference>
<evidence type="ECO:0000313" key="5">
    <source>
        <dbReference type="Proteomes" id="UP000748752"/>
    </source>
</evidence>
<keyword evidence="1" id="KW-0732">Signal</keyword>
<feature type="transmembrane region" description="Helical" evidence="2">
    <location>
        <begin position="25"/>
        <end position="47"/>
    </location>
</feature>
<name>A0ABS1CDX4_9GAMM</name>
<accession>A0ABS1CDX4</accession>
<dbReference type="Proteomes" id="UP000748752">
    <property type="component" value="Unassembled WGS sequence"/>
</dbReference>
<dbReference type="PANTHER" id="PTHR16026:SF0">
    <property type="entry name" value="CARTILAGE ACIDIC PROTEIN 1"/>
    <property type="match status" value="1"/>
</dbReference>
<dbReference type="EMBL" id="NRRV01000004">
    <property type="protein sequence ID" value="MBK1629694.1"/>
    <property type="molecule type" value="Genomic_DNA"/>
</dbReference>
<keyword evidence="5" id="KW-1185">Reference proteome</keyword>
<dbReference type="RefSeq" id="WP_200233909.1">
    <property type="nucleotide sequence ID" value="NZ_NRRV01000004.1"/>
</dbReference>
<evidence type="ECO:0000256" key="2">
    <source>
        <dbReference type="SAM" id="Phobius"/>
    </source>
</evidence>
<dbReference type="InterPro" id="IPR028994">
    <property type="entry name" value="Integrin_alpha_N"/>
</dbReference>
<reference evidence="4 5" key="1">
    <citation type="journal article" date="2020" name="Microorganisms">
        <title>Osmotic Adaptation and Compatible Solute Biosynthesis of Phototrophic Bacteria as Revealed from Genome Analyses.</title>
        <authorList>
            <person name="Imhoff J.F."/>
            <person name="Rahn T."/>
            <person name="Kunzel S."/>
            <person name="Keller A."/>
            <person name="Neulinger S.C."/>
        </authorList>
    </citation>
    <scope>NUCLEOTIDE SEQUENCE [LARGE SCALE GENOMIC DNA]</scope>
    <source>
        <strain evidence="4 5">DSM 6210</strain>
    </source>
</reference>
<evidence type="ECO:0000313" key="4">
    <source>
        <dbReference type="EMBL" id="MBK1629694.1"/>
    </source>
</evidence>
<gene>
    <name evidence="4" type="ORF">CKO31_02855</name>
</gene>
<keyword evidence="2" id="KW-0812">Transmembrane</keyword>
<dbReference type="InterPro" id="IPR006311">
    <property type="entry name" value="TAT_signal"/>
</dbReference>
<dbReference type="Pfam" id="PF07593">
    <property type="entry name" value="UnbV_ASPIC"/>
    <property type="match status" value="1"/>
</dbReference>
<dbReference type="InterPro" id="IPR013517">
    <property type="entry name" value="FG-GAP"/>
</dbReference>
<dbReference type="PROSITE" id="PS51318">
    <property type="entry name" value="TAT"/>
    <property type="match status" value="1"/>
</dbReference>
<feature type="domain" description="ASPIC/UnbV" evidence="3">
    <location>
        <begin position="568"/>
        <end position="637"/>
    </location>
</feature>
<comment type="caution">
    <text evidence="4">The sequence shown here is derived from an EMBL/GenBank/DDBJ whole genome shotgun (WGS) entry which is preliminary data.</text>
</comment>
<dbReference type="InterPro" id="IPR027039">
    <property type="entry name" value="Crtac1"/>
</dbReference>
<dbReference type="Gene3D" id="2.130.10.130">
    <property type="entry name" value="Integrin alpha, N-terminal"/>
    <property type="match status" value="1"/>
</dbReference>
<keyword evidence="2" id="KW-0472">Membrane</keyword>
<dbReference type="SUPFAM" id="SSF69318">
    <property type="entry name" value="Integrin alpha N-terminal domain"/>
    <property type="match status" value="1"/>
</dbReference>
<protein>
    <submittedName>
        <fullName evidence="4">RNA-binding protein</fullName>
    </submittedName>
</protein>
<keyword evidence="2" id="KW-1133">Transmembrane helix</keyword>
<dbReference type="Pfam" id="PF13517">
    <property type="entry name" value="FG-GAP_3"/>
    <property type="match status" value="2"/>
</dbReference>